<dbReference type="EMBL" id="JH688043">
    <property type="protein sequence ID" value="EJD33939.1"/>
    <property type="molecule type" value="Genomic_DNA"/>
</dbReference>
<dbReference type="AlphaFoldDB" id="J0D5C2"/>
<reference evidence="3" key="1">
    <citation type="journal article" date="2012" name="Science">
        <title>The Paleozoic origin of enzymatic lignin decomposition reconstructed from 31 fungal genomes.</title>
        <authorList>
            <person name="Floudas D."/>
            <person name="Binder M."/>
            <person name="Riley R."/>
            <person name="Barry K."/>
            <person name="Blanchette R.A."/>
            <person name="Henrissat B."/>
            <person name="Martinez A.T."/>
            <person name="Otillar R."/>
            <person name="Spatafora J.W."/>
            <person name="Yadav J.S."/>
            <person name="Aerts A."/>
            <person name="Benoit I."/>
            <person name="Boyd A."/>
            <person name="Carlson A."/>
            <person name="Copeland A."/>
            <person name="Coutinho P.M."/>
            <person name="de Vries R.P."/>
            <person name="Ferreira P."/>
            <person name="Findley K."/>
            <person name="Foster B."/>
            <person name="Gaskell J."/>
            <person name="Glotzer D."/>
            <person name="Gorecki P."/>
            <person name="Heitman J."/>
            <person name="Hesse C."/>
            <person name="Hori C."/>
            <person name="Igarashi K."/>
            <person name="Jurgens J.A."/>
            <person name="Kallen N."/>
            <person name="Kersten P."/>
            <person name="Kohler A."/>
            <person name="Kuees U."/>
            <person name="Kumar T.K.A."/>
            <person name="Kuo A."/>
            <person name="LaButti K."/>
            <person name="Larrondo L.F."/>
            <person name="Lindquist E."/>
            <person name="Ling A."/>
            <person name="Lombard V."/>
            <person name="Lucas S."/>
            <person name="Lundell T."/>
            <person name="Martin R."/>
            <person name="McLaughlin D.J."/>
            <person name="Morgenstern I."/>
            <person name="Morin E."/>
            <person name="Murat C."/>
            <person name="Nagy L.G."/>
            <person name="Nolan M."/>
            <person name="Ohm R.A."/>
            <person name="Patyshakuliyeva A."/>
            <person name="Rokas A."/>
            <person name="Ruiz-Duenas F.J."/>
            <person name="Sabat G."/>
            <person name="Salamov A."/>
            <person name="Samejima M."/>
            <person name="Schmutz J."/>
            <person name="Slot J.C."/>
            <person name="St John F."/>
            <person name="Stenlid J."/>
            <person name="Sun H."/>
            <person name="Sun S."/>
            <person name="Syed K."/>
            <person name="Tsang A."/>
            <person name="Wiebenga A."/>
            <person name="Young D."/>
            <person name="Pisabarro A."/>
            <person name="Eastwood D.C."/>
            <person name="Martin F."/>
            <person name="Cullen D."/>
            <person name="Grigoriev I.V."/>
            <person name="Hibbett D.S."/>
        </authorList>
    </citation>
    <scope>NUCLEOTIDE SEQUENCE [LARGE SCALE GENOMIC DNA]</scope>
    <source>
        <strain evidence="3">TFB10046</strain>
    </source>
</reference>
<name>J0D5C2_AURST</name>
<feature type="region of interest" description="Disordered" evidence="1">
    <location>
        <begin position="110"/>
        <end position="135"/>
    </location>
</feature>
<accession>J0D5C2</accession>
<dbReference type="InParanoid" id="J0D5C2"/>
<sequence>MPTIARNGLLRRSRRLRTSSLTDSPSRVVDPNVSLDRLIVVYFAFALLMEVARRPFPCAGDVWKPGLGLYNRRGIITLTTTRRVVSTASSAARAVWARLSVVNATSAIRSPISSPTTANSPSAHPGGCTAPALQATSPSQAAGRVWMICVRRRRPRLFDVARVGESPAACQPPRILSASCLATLSTRPRVACRPRMPVSPSARSTLLAVHGILSLDISTVVASREPRPAPSAAGERNVVCAAGQGGGRVC</sequence>
<dbReference type="KEGG" id="adl:AURDEDRAFT_176997"/>
<evidence type="ECO:0000313" key="2">
    <source>
        <dbReference type="EMBL" id="EJD33939.1"/>
    </source>
</evidence>
<feature type="compositionally biased region" description="Polar residues" evidence="1">
    <location>
        <begin position="110"/>
        <end position="122"/>
    </location>
</feature>
<proteinExistence type="predicted"/>
<dbReference type="Proteomes" id="UP000006514">
    <property type="component" value="Unassembled WGS sequence"/>
</dbReference>
<organism evidence="2 3">
    <name type="scientific">Auricularia subglabra (strain TFB-10046 / SS5)</name>
    <name type="common">White-rot fungus</name>
    <name type="synonym">Auricularia delicata (strain TFB10046)</name>
    <dbReference type="NCBI Taxonomy" id="717982"/>
    <lineage>
        <taxon>Eukaryota</taxon>
        <taxon>Fungi</taxon>
        <taxon>Dikarya</taxon>
        <taxon>Basidiomycota</taxon>
        <taxon>Agaricomycotina</taxon>
        <taxon>Agaricomycetes</taxon>
        <taxon>Auriculariales</taxon>
        <taxon>Auriculariaceae</taxon>
        <taxon>Auricularia</taxon>
    </lineage>
</organism>
<protein>
    <submittedName>
        <fullName evidence="2">Uncharacterized protein</fullName>
    </submittedName>
</protein>
<evidence type="ECO:0000256" key="1">
    <source>
        <dbReference type="SAM" id="MobiDB-lite"/>
    </source>
</evidence>
<keyword evidence="3" id="KW-1185">Reference proteome</keyword>
<gene>
    <name evidence="2" type="ORF">AURDEDRAFT_176997</name>
</gene>
<evidence type="ECO:0000313" key="3">
    <source>
        <dbReference type="Proteomes" id="UP000006514"/>
    </source>
</evidence>